<feature type="region of interest" description="Disordered" evidence="1">
    <location>
        <begin position="1"/>
        <end position="77"/>
    </location>
</feature>
<dbReference type="AlphaFoldDB" id="A0A0L0DM80"/>
<proteinExistence type="predicted"/>
<evidence type="ECO:0000313" key="3">
    <source>
        <dbReference type="Proteomes" id="UP000054408"/>
    </source>
</evidence>
<protein>
    <submittedName>
        <fullName evidence="2">Uncharacterized protein</fullName>
    </submittedName>
</protein>
<feature type="compositionally biased region" description="Acidic residues" evidence="1">
    <location>
        <begin position="64"/>
        <end position="77"/>
    </location>
</feature>
<evidence type="ECO:0000256" key="1">
    <source>
        <dbReference type="SAM" id="MobiDB-lite"/>
    </source>
</evidence>
<organism evidence="2 3">
    <name type="scientific">Thecamonas trahens ATCC 50062</name>
    <dbReference type="NCBI Taxonomy" id="461836"/>
    <lineage>
        <taxon>Eukaryota</taxon>
        <taxon>Apusozoa</taxon>
        <taxon>Apusomonadida</taxon>
        <taxon>Apusomonadidae</taxon>
        <taxon>Thecamonas</taxon>
    </lineage>
</organism>
<evidence type="ECO:0000313" key="2">
    <source>
        <dbReference type="EMBL" id="KNC53375.1"/>
    </source>
</evidence>
<sequence>MSSEPVRKRVRNLAGAARAAASPAMARGELEGDCGRGGGDDGDDGQDENAAAVPVSRHRRTMEDVADEGDDGEDGEDEVRVVVRSEDEIGSVMRCARVMEPGELESAVGRGGRAGVIELGIGSGDDSYDYGDYESDDDEAELVRAAAHDAHMFVLAANQYAERLAELAPGDGEAGAGQVFEERLAALVARRAVAVAALAPEHVVALADRYGAAGWAGSPADGLLGPGLDPLDADALAAAAEALARQR</sequence>
<gene>
    <name evidence="2" type="ORF">AMSG_08880</name>
</gene>
<name>A0A0L0DM80_THETB</name>
<dbReference type="Proteomes" id="UP000054408">
    <property type="component" value="Unassembled WGS sequence"/>
</dbReference>
<accession>A0A0L0DM80</accession>
<feature type="compositionally biased region" description="Low complexity" evidence="1">
    <location>
        <begin position="12"/>
        <end position="27"/>
    </location>
</feature>
<keyword evidence="3" id="KW-1185">Reference proteome</keyword>
<dbReference type="EMBL" id="GL349481">
    <property type="protein sequence ID" value="KNC53375.1"/>
    <property type="molecule type" value="Genomic_DNA"/>
</dbReference>
<reference evidence="2 3" key="1">
    <citation type="submission" date="2010-05" db="EMBL/GenBank/DDBJ databases">
        <title>The Genome Sequence of Thecamonas trahens ATCC 50062.</title>
        <authorList>
            <consortium name="The Broad Institute Genome Sequencing Platform"/>
            <person name="Russ C."/>
            <person name="Cuomo C."/>
            <person name="Shea T."/>
            <person name="Young S.K."/>
            <person name="Zeng Q."/>
            <person name="Koehrsen M."/>
            <person name="Haas B."/>
            <person name="Borodovsky M."/>
            <person name="Guigo R."/>
            <person name="Alvarado L."/>
            <person name="Berlin A."/>
            <person name="Bochicchio J."/>
            <person name="Borenstein D."/>
            <person name="Chapman S."/>
            <person name="Chen Z."/>
            <person name="Freedman E."/>
            <person name="Gellesch M."/>
            <person name="Goldberg J."/>
            <person name="Griggs A."/>
            <person name="Gujja S."/>
            <person name="Heilman E."/>
            <person name="Heiman D."/>
            <person name="Hepburn T."/>
            <person name="Howarth C."/>
            <person name="Jen D."/>
            <person name="Larson L."/>
            <person name="Mehta T."/>
            <person name="Park D."/>
            <person name="Pearson M."/>
            <person name="Roberts A."/>
            <person name="Saif S."/>
            <person name="Shenoy N."/>
            <person name="Sisk P."/>
            <person name="Stolte C."/>
            <person name="Sykes S."/>
            <person name="Thomson T."/>
            <person name="Walk T."/>
            <person name="White J."/>
            <person name="Yandava C."/>
            <person name="Burger G."/>
            <person name="Gray M.W."/>
            <person name="Holland P.W.H."/>
            <person name="King N."/>
            <person name="Lang F.B.F."/>
            <person name="Roger A.J."/>
            <person name="Ruiz-Trillo I."/>
            <person name="Lander E."/>
            <person name="Nusbaum C."/>
        </authorList>
    </citation>
    <scope>NUCLEOTIDE SEQUENCE [LARGE SCALE GENOMIC DNA]</scope>
    <source>
        <strain evidence="2 3">ATCC 50062</strain>
    </source>
</reference>
<dbReference type="GeneID" id="25567467"/>
<dbReference type="RefSeq" id="XP_013754420.1">
    <property type="nucleotide sequence ID" value="XM_013898966.1"/>
</dbReference>